<dbReference type="EMBL" id="JAHBOM010000008">
    <property type="protein sequence ID" value="MBU8823736.1"/>
    <property type="molecule type" value="Genomic_DNA"/>
</dbReference>
<evidence type="ECO:0000256" key="3">
    <source>
        <dbReference type="ARBA" id="ARBA00022692"/>
    </source>
</evidence>
<dbReference type="InterPro" id="IPR002797">
    <property type="entry name" value="Polysacc_synth"/>
</dbReference>
<dbReference type="InterPro" id="IPR050833">
    <property type="entry name" value="Poly_Biosynth_Transport"/>
</dbReference>
<evidence type="ECO:0000313" key="7">
    <source>
        <dbReference type="EMBL" id="MBU8823736.1"/>
    </source>
</evidence>
<gene>
    <name evidence="7" type="ORF">KL859_12760</name>
</gene>
<comment type="caution">
    <text evidence="7">The sequence shown here is derived from an EMBL/GenBank/DDBJ whole genome shotgun (WGS) entry which is preliminary data.</text>
</comment>
<feature type="transmembrane region" description="Helical" evidence="6">
    <location>
        <begin position="21"/>
        <end position="42"/>
    </location>
</feature>
<evidence type="ECO:0000256" key="2">
    <source>
        <dbReference type="ARBA" id="ARBA00022475"/>
    </source>
</evidence>
<evidence type="ECO:0000256" key="5">
    <source>
        <dbReference type="ARBA" id="ARBA00023136"/>
    </source>
</evidence>
<reference evidence="7 8" key="1">
    <citation type="submission" date="2021-05" db="EMBL/GenBank/DDBJ databases">
        <title>Draft Genome Sequences of Clinical Respiratory Isolates of Mycobacterium goodii Recovered in Ireland.</title>
        <authorList>
            <person name="Flanagan P.R."/>
            <person name="Mok S."/>
            <person name="Roycroft E."/>
            <person name="Rogers T.R."/>
            <person name="Fitzgibbon M."/>
        </authorList>
    </citation>
    <scope>NUCLEOTIDE SEQUENCE [LARGE SCALE GENOMIC DNA]</scope>
    <source>
        <strain evidence="7 8">14IE55</strain>
    </source>
</reference>
<dbReference type="RefSeq" id="WP_214389596.1">
    <property type="nucleotide sequence ID" value="NZ_JAHBOK010000039.1"/>
</dbReference>
<feature type="transmembrane region" description="Helical" evidence="6">
    <location>
        <begin position="407"/>
        <end position="427"/>
    </location>
</feature>
<keyword evidence="8" id="KW-1185">Reference proteome</keyword>
<sequence length="439" mass="46203">MTTDQGRLAPEERRSLMLGPLYRILGTPVVALLGLVNTAIIVRETGEAVFGLVSLVATVTLLFPFADLGIGATTINAAAMLGGKDHDEAVDIIRRAYRVLFMVAGVLIAIALSVMVLDGWRTVIGFASGPEDRWAITVAACIFALTIPAGLGPRILVGIDRNPLATLVLMSCPAFGLGLTLVLRTIGASGIWYAVSALGGLLIGQWVGTFLALRLSGLGADVFASVSSSRTGTRLLAGSMWLFLVGVGVPIGSQGGRVLLAHLSAPEQLSRYALMAQIYASGWQIISTAALAYWPIFVKRRSVVEATIRMWWHLTVALAVVGVLAMVILGVLGPWAASVLSGGSIDVSAWLALGFGAVLVGQAMHFASSVLLTRPNEARWQALWTLAMAAVSIGVGCLVVTRFGAVGVVFASAFAIFAAQVLPDLLWVPRLVRRRLPVG</sequence>
<evidence type="ECO:0000313" key="8">
    <source>
        <dbReference type="Proteomes" id="UP000696413"/>
    </source>
</evidence>
<feature type="transmembrane region" description="Helical" evidence="6">
    <location>
        <begin position="234"/>
        <end position="252"/>
    </location>
</feature>
<feature type="transmembrane region" description="Helical" evidence="6">
    <location>
        <begin position="272"/>
        <end position="298"/>
    </location>
</feature>
<dbReference type="PANTHER" id="PTHR30250">
    <property type="entry name" value="PST FAMILY PREDICTED COLANIC ACID TRANSPORTER"/>
    <property type="match status" value="1"/>
</dbReference>
<protein>
    <submittedName>
        <fullName evidence="7">Oligosaccharide flippase family protein</fullName>
    </submittedName>
</protein>
<name>A0ABS6HN48_MYCGD</name>
<feature type="transmembrane region" description="Helical" evidence="6">
    <location>
        <begin position="96"/>
        <end position="114"/>
    </location>
</feature>
<dbReference type="PANTHER" id="PTHR30250:SF26">
    <property type="entry name" value="PSMA PROTEIN"/>
    <property type="match status" value="1"/>
</dbReference>
<evidence type="ECO:0000256" key="4">
    <source>
        <dbReference type="ARBA" id="ARBA00022989"/>
    </source>
</evidence>
<dbReference type="Pfam" id="PF01943">
    <property type="entry name" value="Polysacc_synt"/>
    <property type="match status" value="1"/>
</dbReference>
<feature type="transmembrane region" description="Helical" evidence="6">
    <location>
        <begin position="310"/>
        <end position="337"/>
    </location>
</feature>
<feature type="transmembrane region" description="Helical" evidence="6">
    <location>
        <begin position="383"/>
        <end position="401"/>
    </location>
</feature>
<feature type="transmembrane region" description="Helical" evidence="6">
    <location>
        <begin position="134"/>
        <end position="152"/>
    </location>
</feature>
<keyword evidence="2" id="KW-1003">Cell membrane</keyword>
<keyword evidence="4 6" id="KW-1133">Transmembrane helix</keyword>
<evidence type="ECO:0000256" key="6">
    <source>
        <dbReference type="SAM" id="Phobius"/>
    </source>
</evidence>
<keyword evidence="5 6" id="KW-0472">Membrane</keyword>
<evidence type="ECO:0000256" key="1">
    <source>
        <dbReference type="ARBA" id="ARBA00004651"/>
    </source>
</evidence>
<comment type="subcellular location">
    <subcellularLocation>
        <location evidence="1">Cell membrane</location>
        <topology evidence="1">Multi-pass membrane protein</topology>
    </subcellularLocation>
</comment>
<accession>A0ABS6HN48</accession>
<keyword evidence="3 6" id="KW-0812">Transmembrane</keyword>
<feature type="transmembrane region" description="Helical" evidence="6">
    <location>
        <begin position="48"/>
        <end position="75"/>
    </location>
</feature>
<feature type="transmembrane region" description="Helical" evidence="6">
    <location>
        <begin position="190"/>
        <end position="213"/>
    </location>
</feature>
<proteinExistence type="predicted"/>
<feature type="transmembrane region" description="Helical" evidence="6">
    <location>
        <begin position="164"/>
        <end position="184"/>
    </location>
</feature>
<feature type="transmembrane region" description="Helical" evidence="6">
    <location>
        <begin position="349"/>
        <end position="371"/>
    </location>
</feature>
<organism evidence="7 8">
    <name type="scientific">Mycolicibacterium goodii</name>
    <name type="common">Mycobacterium goodii</name>
    <dbReference type="NCBI Taxonomy" id="134601"/>
    <lineage>
        <taxon>Bacteria</taxon>
        <taxon>Bacillati</taxon>
        <taxon>Actinomycetota</taxon>
        <taxon>Actinomycetes</taxon>
        <taxon>Mycobacteriales</taxon>
        <taxon>Mycobacteriaceae</taxon>
        <taxon>Mycolicibacterium</taxon>
    </lineage>
</organism>
<dbReference type="Proteomes" id="UP000696413">
    <property type="component" value="Unassembled WGS sequence"/>
</dbReference>